<gene>
    <name evidence="1" type="ORF">CVU76_02900</name>
</gene>
<evidence type="ECO:0000313" key="1">
    <source>
        <dbReference type="EMBL" id="PKN02948.1"/>
    </source>
</evidence>
<dbReference type="AlphaFoldDB" id="A0A2N2F444"/>
<dbReference type="Proteomes" id="UP000233417">
    <property type="component" value="Unassembled WGS sequence"/>
</dbReference>
<comment type="caution">
    <text evidence="1">The sequence shown here is derived from an EMBL/GenBank/DDBJ whole genome shotgun (WGS) entry which is preliminary data.</text>
</comment>
<name>A0A2N2F444_9BACT</name>
<organism evidence="1 2">
    <name type="scientific">Candidatus Dojkabacteria bacterium HGW-Dojkabacteria-1</name>
    <dbReference type="NCBI Taxonomy" id="2013761"/>
    <lineage>
        <taxon>Bacteria</taxon>
        <taxon>Candidatus Dojkabacteria</taxon>
    </lineage>
</organism>
<reference evidence="1 2" key="1">
    <citation type="journal article" date="2017" name="ISME J.">
        <title>Potential for microbial H2 and metal transformations associated with novel bacteria and archaea in deep terrestrial subsurface sediments.</title>
        <authorList>
            <person name="Hernsdorf A.W."/>
            <person name="Amano Y."/>
            <person name="Miyakawa K."/>
            <person name="Ise K."/>
            <person name="Suzuki Y."/>
            <person name="Anantharaman K."/>
            <person name="Probst A."/>
            <person name="Burstein D."/>
            <person name="Thomas B.C."/>
            <person name="Banfield J.F."/>
        </authorList>
    </citation>
    <scope>NUCLEOTIDE SEQUENCE [LARGE SCALE GENOMIC DNA]</scope>
    <source>
        <strain evidence="1">HGW-Dojkabacteria-1</strain>
    </source>
</reference>
<protein>
    <recommendedName>
        <fullName evidence="3">Type II secretion system protein GspI C-terminal domain-containing protein</fullName>
    </recommendedName>
</protein>
<dbReference type="EMBL" id="PHAO01000001">
    <property type="protein sequence ID" value="PKN02948.1"/>
    <property type="molecule type" value="Genomic_DNA"/>
</dbReference>
<evidence type="ECO:0008006" key="3">
    <source>
        <dbReference type="Google" id="ProtNLM"/>
    </source>
</evidence>
<evidence type="ECO:0000313" key="2">
    <source>
        <dbReference type="Proteomes" id="UP000233417"/>
    </source>
</evidence>
<sequence length="125" mass="14109">MKGYVALTAILVIVPLLLLTGVNSLYENITTLSITKMNYDSQILRTNAETCLEETVYMIKRNPSFTGIFQINQTNWNCNVDIQNKIGFSGVKIMTIVTTDNNNTKLTLKRELNTSTNPFELTNIQ</sequence>
<accession>A0A2N2F444</accession>
<proteinExistence type="predicted"/>